<dbReference type="Gene3D" id="1.10.472.80">
    <property type="entry name" value="Ypt/Rab-GAP domain of gyp1p, domain 3"/>
    <property type="match status" value="1"/>
</dbReference>
<evidence type="ECO:0000256" key="2">
    <source>
        <dbReference type="SAM" id="MobiDB-lite"/>
    </source>
</evidence>
<sequence length="864" mass="101403">MNESPTKTERIGQDFVKISKNFSLKSKQEQYYSKKSLSEFKMNDHDDSDDEALQFNDSDGKDIKSLEPDSKLSLGWRFSNKSSDRTPSGDRPGYYMTDHIVRSNYVKIKSETQDQQGDGIEFNILNNRKIFQEKLIGISHQIQPRKARFQRKKEGYHLILKKNFSLTHDEEIEILDNLLINQRQQTLSKLERRVLKIMVKRGIPERYRRHLWLRASGASASMSLPENQSYYKNLKRLEMNYPNPSFNQIELDLRRTFYELKISKSEQLIDKLRNVLATYCKRNPTIGYCQGMNFLVGRLIKVMQSSSSRHQKNSTPIYNTDNIRASTNFIPNNSENQSNPNLLKSQTSLLSDVKTENSQGYRLSQVQNSQEVDDRDEEEAFWIFTHLVETILPLDYYSNMVGALIDQKIFYDIFKEKIPDLCNHLESVGFDPSLLAFQWLVCLLSFNLPQEVSVRVWDLFFLKGTKTIFRISLALLHLMKNELMQTTDFAEIFEILEAFPRKLIDEKTLLQTAEIRKYKIKNRVISRMRAEKREAVEKELQKLVLVKDTYKGTYQRLKFLNKFYLYNGVQRSDNANSTTHELYYKSLDQYENEVMRVFNCSTEWPICLFDFTYKNKIPNYIVMASSSESPDIIQDYFYPSANSQLQNQDQEIEFNLPIEKPSEGLLIERGRHYCERNQKFIHNFKKLYDKGDCRLFNSQNLCFDICSDINSTQNLKNYIDEIAKIDINKDINPPVPIDVQAAIVATNKQISFQNIIELDDEYQQSQSMSDKENIKDSAENEIQNMQSQKMNKIKKPRFKSTALKQLSSDMEDEHEMNENYEQLQISMNSLHMSALDIITSNLDIKQAKKNKDTLNKKYIFTNFF</sequence>
<dbReference type="PANTHER" id="PTHR47219:SF20">
    <property type="entry name" value="TBC1 DOMAIN FAMILY MEMBER 2B"/>
    <property type="match status" value="1"/>
</dbReference>
<dbReference type="InterPro" id="IPR050302">
    <property type="entry name" value="Rab_GAP_TBC_domain"/>
</dbReference>
<accession>A0A078AS09</accession>
<feature type="coiled-coil region" evidence="1">
    <location>
        <begin position="768"/>
        <end position="823"/>
    </location>
</feature>
<keyword evidence="5" id="KW-1185">Reference proteome</keyword>
<dbReference type="GO" id="GO:0005096">
    <property type="term" value="F:GTPase activator activity"/>
    <property type="evidence" value="ECO:0007669"/>
    <property type="project" value="TreeGrafter"/>
</dbReference>
<keyword evidence="1" id="KW-0175">Coiled coil</keyword>
<dbReference type="PANTHER" id="PTHR47219">
    <property type="entry name" value="RAB GTPASE-ACTIVATING PROTEIN 1-LIKE"/>
    <property type="match status" value="1"/>
</dbReference>
<dbReference type="Gene3D" id="1.10.8.270">
    <property type="entry name" value="putative rabgap domain of human tbc1 domain family member 14 like domains"/>
    <property type="match status" value="1"/>
</dbReference>
<dbReference type="GO" id="GO:0031267">
    <property type="term" value="F:small GTPase binding"/>
    <property type="evidence" value="ECO:0007669"/>
    <property type="project" value="TreeGrafter"/>
</dbReference>
<dbReference type="OrthoDB" id="292358at2759"/>
<dbReference type="EMBL" id="CCKQ01012373">
    <property type="protein sequence ID" value="CDW83987.1"/>
    <property type="molecule type" value="Genomic_DNA"/>
</dbReference>
<dbReference type="SUPFAM" id="SSF47923">
    <property type="entry name" value="Ypt/Rab-GAP domain of gyp1p"/>
    <property type="match status" value="2"/>
</dbReference>
<evidence type="ECO:0000259" key="3">
    <source>
        <dbReference type="PROSITE" id="PS50086"/>
    </source>
</evidence>
<feature type="domain" description="Rab-GAP TBC" evidence="3">
    <location>
        <begin position="202"/>
        <end position="464"/>
    </location>
</feature>
<evidence type="ECO:0000313" key="5">
    <source>
        <dbReference type="Proteomes" id="UP000039865"/>
    </source>
</evidence>
<feature type="region of interest" description="Disordered" evidence="2">
    <location>
        <begin position="41"/>
        <end position="64"/>
    </location>
</feature>
<dbReference type="PROSITE" id="PS50086">
    <property type="entry name" value="TBC_RABGAP"/>
    <property type="match status" value="1"/>
</dbReference>
<evidence type="ECO:0000313" key="4">
    <source>
        <dbReference type="EMBL" id="CDW83987.1"/>
    </source>
</evidence>
<organism evidence="4 5">
    <name type="scientific">Stylonychia lemnae</name>
    <name type="common">Ciliate</name>
    <dbReference type="NCBI Taxonomy" id="5949"/>
    <lineage>
        <taxon>Eukaryota</taxon>
        <taxon>Sar</taxon>
        <taxon>Alveolata</taxon>
        <taxon>Ciliophora</taxon>
        <taxon>Intramacronucleata</taxon>
        <taxon>Spirotrichea</taxon>
        <taxon>Stichotrichia</taxon>
        <taxon>Sporadotrichida</taxon>
        <taxon>Oxytrichidae</taxon>
        <taxon>Stylonychinae</taxon>
        <taxon>Stylonychia</taxon>
    </lineage>
</organism>
<protein>
    <submittedName>
        <fullName evidence="4">Tbc domain-containing protein</fullName>
    </submittedName>
</protein>
<dbReference type="AlphaFoldDB" id="A0A078AS09"/>
<evidence type="ECO:0000256" key="1">
    <source>
        <dbReference type="SAM" id="Coils"/>
    </source>
</evidence>
<proteinExistence type="predicted"/>
<dbReference type="SMART" id="SM00164">
    <property type="entry name" value="TBC"/>
    <property type="match status" value="1"/>
</dbReference>
<reference evidence="4 5" key="1">
    <citation type="submission" date="2014-06" db="EMBL/GenBank/DDBJ databases">
        <authorList>
            <person name="Swart Estienne"/>
        </authorList>
    </citation>
    <scope>NUCLEOTIDE SEQUENCE [LARGE SCALE GENOMIC DNA]</scope>
    <source>
        <strain evidence="4 5">130c</strain>
    </source>
</reference>
<dbReference type="InParanoid" id="A0A078AS09"/>
<dbReference type="InterPro" id="IPR000195">
    <property type="entry name" value="Rab-GAP-TBC_dom"/>
</dbReference>
<dbReference type="InterPro" id="IPR035969">
    <property type="entry name" value="Rab-GAP_TBC_sf"/>
</dbReference>
<name>A0A078AS09_STYLE</name>
<gene>
    <name evidence="4" type="primary">Contig8733.g9324</name>
    <name evidence="4" type="ORF">STYLEM_13042</name>
</gene>
<dbReference type="Proteomes" id="UP000039865">
    <property type="component" value="Unassembled WGS sequence"/>
</dbReference>
<dbReference type="Pfam" id="PF00566">
    <property type="entry name" value="RabGAP-TBC"/>
    <property type="match status" value="2"/>
</dbReference>